<dbReference type="OrthoDB" id="5845362at2759"/>
<keyword evidence="3" id="KW-1185">Reference proteome</keyword>
<dbReference type="PANTHER" id="PTHR21593">
    <property type="entry name" value="PRION-LIKE- Q/N-RICH -DOMAIN-BEARING PROTEIN PROTEIN"/>
    <property type="match status" value="1"/>
</dbReference>
<organism evidence="2 3">
    <name type="scientific">Pristionchus pacificus</name>
    <name type="common">Parasitic nematode worm</name>
    <dbReference type="NCBI Taxonomy" id="54126"/>
    <lineage>
        <taxon>Eukaryota</taxon>
        <taxon>Metazoa</taxon>
        <taxon>Ecdysozoa</taxon>
        <taxon>Nematoda</taxon>
        <taxon>Chromadorea</taxon>
        <taxon>Rhabditida</taxon>
        <taxon>Rhabditina</taxon>
        <taxon>Diplogasteromorpha</taxon>
        <taxon>Diplogasteroidea</taxon>
        <taxon>Neodiplogasteridae</taxon>
        <taxon>Pristionchus</taxon>
    </lineage>
</organism>
<protein>
    <submittedName>
        <fullName evidence="2">DUF148 domain-containing protein</fullName>
    </submittedName>
</protein>
<dbReference type="Proteomes" id="UP000005239">
    <property type="component" value="Unassembled WGS sequence"/>
</dbReference>
<feature type="region of interest" description="Disordered" evidence="1">
    <location>
        <begin position="112"/>
        <end position="131"/>
    </location>
</feature>
<dbReference type="InterPro" id="IPR003677">
    <property type="entry name" value="ANIS5_cation-bd"/>
</dbReference>
<proteinExistence type="predicted"/>
<accession>A0A8R1ULN3</accession>
<dbReference type="AlphaFoldDB" id="A0A2A6BBE6"/>
<dbReference type="Pfam" id="PF02520">
    <property type="entry name" value="ANIS5_cation-bd"/>
    <property type="match status" value="1"/>
</dbReference>
<gene>
    <name evidence="2" type="primary">WBGene00272197</name>
</gene>
<evidence type="ECO:0000313" key="3">
    <source>
        <dbReference type="Proteomes" id="UP000005239"/>
    </source>
</evidence>
<feature type="compositionally biased region" description="Polar residues" evidence="1">
    <location>
        <begin position="1"/>
        <end position="10"/>
    </location>
</feature>
<name>A0A2A6BBE6_PRIPA</name>
<evidence type="ECO:0000256" key="1">
    <source>
        <dbReference type="SAM" id="MobiDB-lite"/>
    </source>
</evidence>
<accession>A0A2A6BBE6</accession>
<evidence type="ECO:0000313" key="2">
    <source>
        <dbReference type="EnsemblMetazoa" id="PPA33828.1"/>
    </source>
</evidence>
<dbReference type="InterPro" id="IPR052823">
    <property type="entry name" value="SXP/RAL-2_related"/>
</dbReference>
<reference evidence="2" key="2">
    <citation type="submission" date="2022-06" db="UniProtKB">
        <authorList>
            <consortium name="EnsemblMetazoa"/>
        </authorList>
    </citation>
    <scope>IDENTIFICATION</scope>
    <source>
        <strain evidence="2">PS312</strain>
    </source>
</reference>
<dbReference type="PANTHER" id="PTHR21593:SF36">
    <property type="entry name" value="DUF148 DOMAIN-CONTAINING PROTEIN-RELATED"/>
    <property type="match status" value="1"/>
</dbReference>
<feature type="compositionally biased region" description="Basic residues" evidence="1">
    <location>
        <begin position="117"/>
        <end position="131"/>
    </location>
</feature>
<reference evidence="3" key="1">
    <citation type="journal article" date="2008" name="Nat. Genet.">
        <title>The Pristionchus pacificus genome provides a unique perspective on nematode lifestyle and parasitism.</title>
        <authorList>
            <person name="Dieterich C."/>
            <person name="Clifton S.W."/>
            <person name="Schuster L.N."/>
            <person name="Chinwalla A."/>
            <person name="Delehaunty K."/>
            <person name="Dinkelacker I."/>
            <person name="Fulton L."/>
            <person name="Fulton R."/>
            <person name="Godfrey J."/>
            <person name="Minx P."/>
            <person name="Mitreva M."/>
            <person name="Roeseler W."/>
            <person name="Tian H."/>
            <person name="Witte H."/>
            <person name="Yang S.P."/>
            <person name="Wilson R.K."/>
            <person name="Sommer R.J."/>
        </authorList>
    </citation>
    <scope>NUCLEOTIDE SEQUENCE [LARGE SCALE GENOMIC DNA]</scope>
    <source>
        <strain evidence="3">PS312</strain>
    </source>
</reference>
<sequence length="148" mass="17187">MVITSAADSNESVDREDKKDWRGHKGHHEFLTDLPEEARKAYFAIKMDDDLSRNEKREKIIDWAQENGVEEEITAHFAAKDADRLSNKKAMVEAIEDLPEAYEKSLLRASHPCGGRHDHRHKKWKGATRGFRRHGSRRSFAEEEDVEF</sequence>
<feature type="region of interest" description="Disordered" evidence="1">
    <location>
        <begin position="1"/>
        <end position="27"/>
    </location>
</feature>
<dbReference type="EnsemblMetazoa" id="PPA33828.1">
    <property type="protein sequence ID" value="PPA33828.1"/>
    <property type="gene ID" value="WBGene00272197"/>
</dbReference>